<gene>
    <name evidence="4" type="ORF">A3770_09p55000</name>
</gene>
<evidence type="ECO:0000313" key="5">
    <source>
        <dbReference type="Proteomes" id="UP000316726"/>
    </source>
</evidence>
<dbReference type="Proteomes" id="UP000316726">
    <property type="component" value="Chromosome 9"/>
</dbReference>
<proteinExistence type="predicted"/>
<dbReference type="InterPro" id="IPR011598">
    <property type="entry name" value="bHLH_dom"/>
</dbReference>
<dbReference type="Pfam" id="PF00010">
    <property type="entry name" value="HLH"/>
    <property type="match status" value="1"/>
</dbReference>
<feature type="domain" description="BHLH" evidence="2">
    <location>
        <begin position="186"/>
        <end position="265"/>
    </location>
</feature>
<accession>A0A5B8MU66</accession>
<protein>
    <recommendedName>
        <fullName evidence="6">BHLH domain-containing protein</fullName>
    </recommendedName>
</protein>
<organism evidence="4 5">
    <name type="scientific">Chloropicon primus</name>
    <dbReference type="NCBI Taxonomy" id="1764295"/>
    <lineage>
        <taxon>Eukaryota</taxon>
        <taxon>Viridiplantae</taxon>
        <taxon>Chlorophyta</taxon>
        <taxon>Chloropicophyceae</taxon>
        <taxon>Chloropicales</taxon>
        <taxon>Chloropicaceae</taxon>
        <taxon>Chloropicon</taxon>
    </lineage>
</organism>
<sequence>MSSAAEAAFEMMHNNNANEPPGGMRGPATMGIQMDSGSLKLSGRDLLDILNSFTDPSLPPLGDQMQEKDNTQPVGTIQPQANLFQTSSAIRELGRSSKRFQELGRCPPVGGAFPQYFTPGYDDYGYGSPAAPMMNPQASIDPQQHDPMTFDRIALAGKSVGGISPEGKKERPKLKATQTRTGYQHKPRKPHPVVEKARRDGINALIEDLREVVQEGGWKRPSAGFMKTTSLRNALETIHSGREPKRDKRTKRAVLMDSISSIEELMKYVKVLEQQVDVVSKAGEVVTPPEDTGACVEAGETFGEENMRRVDVEVSLNDKPGAASSLVVTIAYFDRRGFLADQCVAMRSLGMNIKVGNVSNPNRNGFVKDTFEVDLEEPLEEVNLNTLRDQLTEILEEAQSIFYTSSKSPGSKRSRT</sequence>
<evidence type="ECO:0008006" key="6">
    <source>
        <dbReference type="Google" id="ProtNLM"/>
    </source>
</evidence>
<dbReference type="GO" id="GO:0046983">
    <property type="term" value="F:protein dimerization activity"/>
    <property type="evidence" value="ECO:0007669"/>
    <property type="project" value="InterPro"/>
</dbReference>
<dbReference type="AlphaFoldDB" id="A0A5B8MU66"/>
<dbReference type="PROSITE" id="PS50888">
    <property type="entry name" value="BHLH"/>
    <property type="match status" value="1"/>
</dbReference>
<dbReference type="PROSITE" id="PS51671">
    <property type="entry name" value="ACT"/>
    <property type="match status" value="1"/>
</dbReference>
<evidence type="ECO:0000259" key="3">
    <source>
        <dbReference type="PROSITE" id="PS51671"/>
    </source>
</evidence>
<evidence type="ECO:0000256" key="1">
    <source>
        <dbReference type="SAM" id="MobiDB-lite"/>
    </source>
</evidence>
<feature type="region of interest" description="Disordered" evidence="1">
    <location>
        <begin position="159"/>
        <end position="194"/>
    </location>
</feature>
<dbReference type="EMBL" id="CP031042">
    <property type="protein sequence ID" value="QDZ22982.1"/>
    <property type="molecule type" value="Genomic_DNA"/>
</dbReference>
<evidence type="ECO:0000259" key="2">
    <source>
        <dbReference type="PROSITE" id="PS50888"/>
    </source>
</evidence>
<feature type="domain" description="ACT" evidence="3">
    <location>
        <begin position="327"/>
        <end position="406"/>
    </location>
</feature>
<reference evidence="4 5" key="1">
    <citation type="submission" date="2018-07" db="EMBL/GenBank/DDBJ databases">
        <title>The complete nuclear genome of the prasinophyte Chloropicon primus (CCMP1205).</title>
        <authorList>
            <person name="Pombert J.-F."/>
            <person name="Otis C."/>
            <person name="Turmel M."/>
            <person name="Lemieux C."/>
        </authorList>
    </citation>
    <scope>NUCLEOTIDE SEQUENCE [LARGE SCALE GENOMIC DNA]</scope>
    <source>
        <strain evidence="4 5">CCMP1205</strain>
    </source>
</reference>
<name>A0A5B8MU66_9CHLO</name>
<dbReference type="Gene3D" id="4.10.280.10">
    <property type="entry name" value="Helix-loop-helix DNA-binding domain"/>
    <property type="match status" value="1"/>
</dbReference>
<keyword evidence="5" id="KW-1185">Reference proteome</keyword>
<evidence type="ECO:0000313" key="4">
    <source>
        <dbReference type="EMBL" id="QDZ22982.1"/>
    </source>
</evidence>
<dbReference type="SUPFAM" id="SSF47459">
    <property type="entry name" value="HLH, helix-loop-helix DNA-binding domain"/>
    <property type="match status" value="1"/>
</dbReference>
<dbReference type="InterPro" id="IPR036638">
    <property type="entry name" value="HLH_DNA-bd_sf"/>
</dbReference>
<dbReference type="InterPro" id="IPR002912">
    <property type="entry name" value="ACT_dom"/>
</dbReference>